<evidence type="ECO:0000313" key="2">
    <source>
        <dbReference type="Proteomes" id="UP000186806"/>
    </source>
</evidence>
<dbReference type="AlphaFoldDB" id="A0A1Q8TCL6"/>
<proteinExistence type="predicted"/>
<dbReference type="PANTHER" id="PTHR30121">
    <property type="entry name" value="UNCHARACTERIZED PROTEIN YJGR-RELATED"/>
    <property type="match status" value="1"/>
</dbReference>
<accession>A0A1Q8TCL6</accession>
<dbReference type="RefSeq" id="WP_075369291.1">
    <property type="nucleotide sequence ID" value="NZ_MSDQ01000024.1"/>
</dbReference>
<sequence length="218" mass="24461">MAFNPDTSLPNRHRLVLGATGAGKSQLIRAVIPARGIRMIGWDPDEDHDGHHFDNRAQFARAVARGVSSGKPFRLLWAGAIDLKTWEWWCALVFTALDGRTPTEILIEELADVSPSAGKATPKFGELIRRARKYNGGLTMASQRGTEISKTVYTQAAEYWIGRQEATDIPRMSRLAAVSEQRLAAVEPLHYLCKRGPDITWHRLKFEGQRRILTELTE</sequence>
<keyword evidence="2" id="KW-1185">Reference proteome</keyword>
<dbReference type="Proteomes" id="UP000186806">
    <property type="component" value="Unassembled WGS sequence"/>
</dbReference>
<dbReference type="Gene3D" id="3.40.50.300">
    <property type="entry name" value="P-loop containing nucleotide triphosphate hydrolases"/>
    <property type="match status" value="1"/>
</dbReference>
<dbReference type="EMBL" id="MSDQ01000024">
    <property type="protein sequence ID" value="OLO11405.1"/>
    <property type="molecule type" value="Genomic_DNA"/>
</dbReference>
<organism evidence="1 2">
    <name type="scientific">Chromohalobacter japonicus</name>
    <dbReference type="NCBI Taxonomy" id="223900"/>
    <lineage>
        <taxon>Bacteria</taxon>
        <taxon>Pseudomonadati</taxon>
        <taxon>Pseudomonadota</taxon>
        <taxon>Gammaproteobacteria</taxon>
        <taxon>Oceanospirillales</taxon>
        <taxon>Halomonadaceae</taxon>
        <taxon>Chromohalobacter</taxon>
    </lineage>
</organism>
<dbReference type="InterPro" id="IPR051162">
    <property type="entry name" value="T4SS_component"/>
</dbReference>
<name>A0A1Q8TCL6_9GAMM</name>
<comment type="caution">
    <text evidence="1">The sequence shown here is derived from an EMBL/GenBank/DDBJ whole genome shotgun (WGS) entry which is preliminary data.</text>
</comment>
<gene>
    <name evidence="1" type="ORF">BTW10_09970</name>
</gene>
<evidence type="ECO:0000313" key="1">
    <source>
        <dbReference type="EMBL" id="OLO11405.1"/>
    </source>
</evidence>
<protein>
    <recommendedName>
        <fullName evidence="3">Helicase HerA central domain-containing protein</fullName>
    </recommendedName>
</protein>
<reference evidence="1 2" key="1">
    <citation type="submission" date="2016-12" db="EMBL/GenBank/DDBJ databases">
        <title>Draft genome sequences of strains Salinicola socius SMB35, Salinicola sp. MH3R3-1 and Chromohalobacter sp. SMB17 from the Verkhnekamsk potash mining region of Russia.</title>
        <authorList>
            <person name="Mavrodi D.V."/>
            <person name="Olsson B.E."/>
            <person name="Korsakova E.S."/>
            <person name="Pyankova A."/>
            <person name="Mavrodi O.V."/>
            <person name="Plotnikova E.G."/>
        </authorList>
    </citation>
    <scope>NUCLEOTIDE SEQUENCE [LARGE SCALE GENOMIC DNA]</scope>
    <source>
        <strain evidence="1 2">SMB17</strain>
    </source>
</reference>
<dbReference type="SUPFAM" id="SSF52540">
    <property type="entry name" value="P-loop containing nucleoside triphosphate hydrolases"/>
    <property type="match status" value="1"/>
</dbReference>
<dbReference type="PANTHER" id="PTHR30121:SF6">
    <property type="entry name" value="SLR6007 PROTEIN"/>
    <property type="match status" value="1"/>
</dbReference>
<dbReference type="InterPro" id="IPR027417">
    <property type="entry name" value="P-loop_NTPase"/>
</dbReference>
<evidence type="ECO:0008006" key="3">
    <source>
        <dbReference type="Google" id="ProtNLM"/>
    </source>
</evidence>